<gene>
    <name evidence="2" type="ORF">D641_0100270</name>
</gene>
<feature type="transmembrane region" description="Helical" evidence="1">
    <location>
        <begin position="119"/>
        <end position="144"/>
    </location>
</feature>
<feature type="transmembrane region" description="Helical" evidence="1">
    <location>
        <begin position="94"/>
        <end position="113"/>
    </location>
</feature>
<evidence type="ECO:0000313" key="3">
    <source>
        <dbReference type="Proteomes" id="UP000019754"/>
    </source>
</evidence>
<dbReference type="Proteomes" id="UP000019754">
    <property type="component" value="Unassembled WGS sequence"/>
</dbReference>
<reference evidence="2 3" key="1">
    <citation type="journal article" date="2013" name="Genome Announc.">
        <title>Draft genome sequence of an Actinobacterium, Brachybacterium muris strain UCD-AY4.</title>
        <authorList>
            <person name="Lo J.R."/>
            <person name="Lang J.M."/>
            <person name="Darling A.E."/>
            <person name="Eisen J.A."/>
            <person name="Coil D.A."/>
        </authorList>
    </citation>
    <scope>NUCLEOTIDE SEQUENCE [LARGE SCALE GENOMIC DNA]</scope>
    <source>
        <strain evidence="2 3">UCD-AY4</strain>
    </source>
</reference>
<accession>A0A022L5G1</accession>
<dbReference type="EMBL" id="AORC01000002">
    <property type="protein sequence ID" value="EYT51263.1"/>
    <property type="molecule type" value="Genomic_DNA"/>
</dbReference>
<organism evidence="2 3">
    <name type="scientific">Brachybacterium muris UCD-AY4</name>
    <dbReference type="NCBI Taxonomy" id="1249481"/>
    <lineage>
        <taxon>Bacteria</taxon>
        <taxon>Bacillati</taxon>
        <taxon>Actinomycetota</taxon>
        <taxon>Actinomycetes</taxon>
        <taxon>Micrococcales</taxon>
        <taxon>Dermabacteraceae</taxon>
        <taxon>Brachybacterium</taxon>
    </lineage>
</organism>
<evidence type="ECO:0000256" key="1">
    <source>
        <dbReference type="SAM" id="Phobius"/>
    </source>
</evidence>
<protein>
    <recommendedName>
        <fullName evidence="4">DUF1345 domain-containing protein</fullName>
    </recommendedName>
</protein>
<evidence type="ECO:0000313" key="2">
    <source>
        <dbReference type="EMBL" id="EYT51263.1"/>
    </source>
</evidence>
<dbReference type="InterPro" id="IPR009781">
    <property type="entry name" value="DUF1345"/>
</dbReference>
<proteinExistence type="predicted"/>
<keyword evidence="1" id="KW-1133">Transmembrane helix</keyword>
<keyword evidence="1" id="KW-0472">Membrane</keyword>
<dbReference type="HOGENOM" id="CLU_1227984_0_0_11"/>
<sequence>MLLSLPMGVVTGTALILLFPQTNYLLREQQDDQLFSLLLLVIVFLISNSAAFTVLTFLALHDQPRARLIALARLGHARRHVAVYRYLIGRSGPIGEIIQIMGTAVIAIVLLALRPPEFAVALLLTITAAALVCAWVSTVMTFALEYAAEDARGDAFSFPATPPSERLLEEYLYAAVVIQAAPGPSGVEPISRGARRLVRNHVIIAHTTSTIIITLAVSVVITALT</sequence>
<name>A0A022L5G1_9MICO</name>
<evidence type="ECO:0008006" key="4">
    <source>
        <dbReference type="Google" id="ProtNLM"/>
    </source>
</evidence>
<dbReference type="STRING" id="1249481.D641_0100270"/>
<comment type="caution">
    <text evidence="2">The sequence shown here is derived from an EMBL/GenBank/DDBJ whole genome shotgun (WGS) entry which is preliminary data.</text>
</comment>
<keyword evidence="1" id="KW-0812">Transmembrane</keyword>
<feature type="transmembrane region" description="Helical" evidence="1">
    <location>
        <begin position="202"/>
        <end position="224"/>
    </location>
</feature>
<dbReference type="Pfam" id="PF07077">
    <property type="entry name" value="DUF1345"/>
    <property type="match status" value="1"/>
</dbReference>
<keyword evidence="3" id="KW-1185">Reference proteome</keyword>
<dbReference type="AlphaFoldDB" id="A0A022L5G1"/>
<feature type="transmembrane region" description="Helical" evidence="1">
    <location>
        <begin position="37"/>
        <end position="60"/>
    </location>
</feature>